<evidence type="ECO:0000313" key="2">
    <source>
        <dbReference type="Proteomes" id="UP001165960"/>
    </source>
</evidence>
<organism evidence="1 2">
    <name type="scientific">Entomophthora muscae</name>
    <dbReference type="NCBI Taxonomy" id="34485"/>
    <lineage>
        <taxon>Eukaryota</taxon>
        <taxon>Fungi</taxon>
        <taxon>Fungi incertae sedis</taxon>
        <taxon>Zoopagomycota</taxon>
        <taxon>Entomophthoromycotina</taxon>
        <taxon>Entomophthoromycetes</taxon>
        <taxon>Entomophthorales</taxon>
        <taxon>Entomophthoraceae</taxon>
        <taxon>Entomophthora</taxon>
    </lineage>
</organism>
<comment type="caution">
    <text evidence="1">The sequence shown here is derived from an EMBL/GenBank/DDBJ whole genome shotgun (WGS) entry which is preliminary data.</text>
</comment>
<sequence>MYEISRILLVNDVFNAVGGLCGLVVVVLILGLARFDGGLLDRFSIRFSLAISLVDFLKALAIVLSGKATYHPSLCILSAFSVNWLLLVYLFLNVAIAANLQMVFLSGRVCTQSRERISWILCLAMATVIMLVPLGKNGLKFLIPSAGQIRRRAWNRDMWVYRAVWVRSVCLELCMWPILDCDLLHLLLSDCCYDNCYFERKGIYFGQSGWKWFLPGDRKDAAAQERNCQLDL</sequence>
<evidence type="ECO:0000313" key="1">
    <source>
        <dbReference type="EMBL" id="KAJ9057791.1"/>
    </source>
</evidence>
<dbReference type="EMBL" id="QTSX02005767">
    <property type="protein sequence ID" value="KAJ9057791.1"/>
    <property type="molecule type" value="Genomic_DNA"/>
</dbReference>
<accession>A0ACC2S682</accession>
<proteinExistence type="predicted"/>
<dbReference type="Proteomes" id="UP001165960">
    <property type="component" value="Unassembled WGS sequence"/>
</dbReference>
<gene>
    <name evidence="1" type="ORF">DSO57_1019440</name>
</gene>
<name>A0ACC2S682_9FUNG</name>
<keyword evidence="2" id="KW-1185">Reference proteome</keyword>
<reference evidence="1" key="1">
    <citation type="submission" date="2022-04" db="EMBL/GenBank/DDBJ databases">
        <title>Genome of the entomopathogenic fungus Entomophthora muscae.</title>
        <authorList>
            <person name="Elya C."/>
            <person name="Lovett B.R."/>
            <person name="Lee E."/>
            <person name="Macias A.M."/>
            <person name="Hajek A.E."/>
            <person name="De Bivort B.L."/>
            <person name="Kasson M.T."/>
            <person name="De Fine Licht H.H."/>
            <person name="Stajich J.E."/>
        </authorList>
    </citation>
    <scope>NUCLEOTIDE SEQUENCE</scope>
    <source>
        <strain evidence="1">Berkeley</strain>
    </source>
</reference>
<protein>
    <submittedName>
        <fullName evidence="1">Uncharacterized protein</fullName>
    </submittedName>
</protein>